<dbReference type="eggNOG" id="COG0277">
    <property type="taxonomic scope" value="Bacteria"/>
</dbReference>
<dbReference type="Proteomes" id="UP000183413">
    <property type="component" value="Unassembled WGS sequence"/>
</dbReference>
<dbReference type="Pfam" id="PF01565">
    <property type="entry name" value="FAD_binding_4"/>
    <property type="match status" value="1"/>
</dbReference>
<name>A0A1I5V716_9ACTN</name>
<accession>A0A1I5V716</accession>
<evidence type="ECO:0000313" key="7">
    <source>
        <dbReference type="EMBL" id="SFQ03309.1"/>
    </source>
</evidence>
<gene>
    <name evidence="7" type="ORF">SAMN04489713_12119</name>
</gene>
<dbReference type="STRING" id="1993.SAMN04489713_12119"/>
<feature type="domain" description="FAD-binding PCMH-type" evidence="6">
    <location>
        <begin position="36"/>
        <end position="207"/>
    </location>
</feature>
<reference evidence="7 8" key="1">
    <citation type="submission" date="2016-10" db="EMBL/GenBank/DDBJ databases">
        <authorList>
            <person name="de Groot N.N."/>
        </authorList>
    </citation>
    <scope>NUCLEOTIDE SEQUENCE [LARGE SCALE GENOMIC DNA]</scope>
    <source>
        <strain evidence="7 8">DSM 43067</strain>
    </source>
</reference>
<evidence type="ECO:0000259" key="6">
    <source>
        <dbReference type="PROSITE" id="PS51387"/>
    </source>
</evidence>
<dbReference type="PROSITE" id="PS00862">
    <property type="entry name" value="OX2_COVAL_FAD"/>
    <property type="match status" value="1"/>
</dbReference>
<evidence type="ECO:0000256" key="2">
    <source>
        <dbReference type="ARBA" id="ARBA00005466"/>
    </source>
</evidence>
<evidence type="ECO:0000256" key="5">
    <source>
        <dbReference type="ARBA" id="ARBA00023002"/>
    </source>
</evidence>
<dbReference type="InterPro" id="IPR016166">
    <property type="entry name" value="FAD-bd_PCMH"/>
</dbReference>
<dbReference type="SUPFAM" id="SSF55103">
    <property type="entry name" value="FAD-linked oxidases, C-terminal domain"/>
    <property type="match status" value="1"/>
</dbReference>
<dbReference type="GO" id="GO:0071949">
    <property type="term" value="F:FAD binding"/>
    <property type="evidence" value="ECO:0007669"/>
    <property type="project" value="InterPro"/>
</dbReference>
<dbReference type="PANTHER" id="PTHR42973:SF39">
    <property type="entry name" value="FAD-BINDING PCMH-TYPE DOMAIN-CONTAINING PROTEIN"/>
    <property type="match status" value="1"/>
</dbReference>
<organism evidence="7 8">
    <name type="scientific">Actinomadura madurae</name>
    <dbReference type="NCBI Taxonomy" id="1993"/>
    <lineage>
        <taxon>Bacteria</taxon>
        <taxon>Bacillati</taxon>
        <taxon>Actinomycetota</taxon>
        <taxon>Actinomycetes</taxon>
        <taxon>Streptosporangiales</taxon>
        <taxon>Thermomonosporaceae</taxon>
        <taxon>Actinomadura</taxon>
    </lineage>
</organism>
<dbReference type="SUPFAM" id="SSF56176">
    <property type="entry name" value="FAD-binding/transporter-associated domain-like"/>
    <property type="match status" value="1"/>
</dbReference>
<dbReference type="Gene3D" id="3.30.465.10">
    <property type="match status" value="1"/>
</dbReference>
<dbReference type="InterPro" id="IPR006094">
    <property type="entry name" value="Oxid_FAD_bind_N"/>
</dbReference>
<dbReference type="InterPro" id="IPR016169">
    <property type="entry name" value="FAD-bd_PCMH_sub2"/>
</dbReference>
<dbReference type="RefSeq" id="WP_075024230.1">
    <property type="nucleotide sequence ID" value="NZ_FOVH01000021.1"/>
</dbReference>
<dbReference type="EMBL" id="FOVH01000021">
    <property type="protein sequence ID" value="SFQ03309.1"/>
    <property type="molecule type" value="Genomic_DNA"/>
</dbReference>
<dbReference type="InterPro" id="IPR006093">
    <property type="entry name" value="Oxy_OxRdtase_FAD_BS"/>
</dbReference>
<dbReference type="GO" id="GO:0016491">
    <property type="term" value="F:oxidoreductase activity"/>
    <property type="evidence" value="ECO:0007669"/>
    <property type="project" value="UniProtKB-KW"/>
</dbReference>
<dbReference type="InterPro" id="IPR050416">
    <property type="entry name" value="FAD-linked_Oxidoreductase"/>
</dbReference>
<dbReference type="Pfam" id="PF08031">
    <property type="entry name" value="BBE"/>
    <property type="match status" value="1"/>
</dbReference>
<keyword evidence="4" id="KW-0274">FAD</keyword>
<comment type="cofactor">
    <cofactor evidence="1">
        <name>FAD</name>
        <dbReference type="ChEBI" id="CHEBI:57692"/>
    </cofactor>
</comment>
<evidence type="ECO:0000313" key="8">
    <source>
        <dbReference type="Proteomes" id="UP000183413"/>
    </source>
</evidence>
<dbReference type="Gene3D" id="3.30.43.10">
    <property type="entry name" value="Uridine Diphospho-n-acetylenolpyruvylglucosamine Reductase, domain 2"/>
    <property type="match status" value="1"/>
</dbReference>
<comment type="similarity">
    <text evidence="2">Belongs to the oxygen-dependent FAD-linked oxidoreductase family.</text>
</comment>
<keyword evidence="3" id="KW-0285">Flavoprotein</keyword>
<protein>
    <submittedName>
        <fullName evidence="7">FAD/FMN-containing dehydrogenase</fullName>
    </submittedName>
</protein>
<dbReference type="AlphaFoldDB" id="A0A1I5V716"/>
<dbReference type="InterPro" id="IPR016167">
    <property type="entry name" value="FAD-bd_PCMH_sub1"/>
</dbReference>
<proteinExistence type="inferred from homology"/>
<dbReference type="PANTHER" id="PTHR42973">
    <property type="entry name" value="BINDING OXIDOREDUCTASE, PUTATIVE (AFU_ORTHOLOGUE AFUA_1G17690)-RELATED"/>
    <property type="match status" value="1"/>
</dbReference>
<dbReference type="InParanoid" id="A0A1I5V716"/>
<evidence type="ECO:0000256" key="3">
    <source>
        <dbReference type="ARBA" id="ARBA00022630"/>
    </source>
</evidence>
<dbReference type="InterPro" id="IPR012951">
    <property type="entry name" value="BBE"/>
</dbReference>
<evidence type="ECO:0000256" key="1">
    <source>
        <dbReference type="ARBA" id="ARBA00001974"/>
    </source>
</evidence>
<keyword evidence="5" id="KW-0560">Oxidoreductase</keyword>
<dbReference type="Gene3D" id="3.40.462.20">
    <property type="match status" value="1"/>
</dbReference>
<dbReference type="InterPro" id="IPR036318">
    <property type="entry name" value="FAD-bd_PCMH-like_sf"/>
</dbReference>
<sequence length="468" mass="49568">MAPINVVNALKGGFSGTVLLPSQPGYDEARSVFNGMIDRSPAVIARCADAADVAAAVDTARDNELLVAVRSGGHGVAGLATCDDGMMIDLSGLKSVTVDPVARTATAGGGVLWGEYDAATQAEGLHTPGGRVTTTGIGGFTTGGGYGWTSSKYGLACDNLVSAEVVLADGSIVRASEDDNAELFWGIRGGGGNFGIVTEFEFRLEPLGPTVLAGLTAFPVERAPELVRRWRDWADAAPDELSTSCAVLTAPSAPFVPPELVGEPVFGVLVLYVGAPELGEDAIRPLREMGPAVDLISPMPYIEFQAILDPTCPPGFRNYWRGEYMRDLDDAAIDVYLSHAVDLAGRGAPLSQMVLFRIGQGVARVPDEATAFSHRDARYLFHPIAVWSDPADDAAMTAATRRFAAALRPFSTGASYLNFTAEGDRVRDAFGEEKYARLVALKDAYDPANLFRLNQNIRPTLPAEPALT</sequence>
<dbReference type="InterPro" id="IPR016164">
    <property type="entry name" value="FAD-linked_Oxase-like_C"/>
</dbReference>
<keyword evidence="8" id="KW-1185">Reference proteome</keyword>
<evidence type="ECO:0000256" key="4">
    <source>
        <dbReference type="ARBA" id="ARBA00022827"/>
    </source>
</evidence>
<dbReference type="PROSITE" id="PS51387">
    <property type="entry name" value="FAD_PCMH"/>
    <property type="match status" value="1"/>
</dbReference>